<protein>
    <submittedName>
        <fullName evidence="7">Sec-independent translocase component C</fullName>
    </submittedName>
</protein>
<feature type="transmembrane region" description="Helical" evidence="6">
    <location>
        <begin position="78"/>
        <end position="100"/>
    </location>
</feature>
<evidence type="ECO:0000313" key="7">
    <source>
        <dbReference type="EMBL" id="AOM66500.1"/>
    </source>
</evidence>
<evidence type="ECO:0000256" key="6">
    <source>
        <dbReference type="SAM" id="Phobius"/>
    </source>
</evidence>
<evidence type="ECO:0000256" key="5">
    <source>
        <dbReference type="ARBA" id="ARBA00023136"/>
    </source>
</evidence>
<reference evidence="7" key="1">
    <citation type="journal article" date="2016" name="BMC Biol.">
        <title>Parallel evolution of highly conserved plastid genome architecture in red seaweeds and seed plants.</title>
        <authorList>
            <person name="Lee J."/>
            <person name="Cho C.H."/>
            <person name="Park S.I."/>
            <person name="Choi J.W."/>
            <person name="Song H.S."/>
            <person name="West J.A."/>
            <person name="Bhattacharya D."/>
            <person name="Yoon H.S."/>
        </authorList>
    </citation>
    <scope>NUCLEOTIDE SEQUENCE</scope>
</reference>
<proteinExistence type="inferred from homology"/>
<dbReference type="GO" id="GO:0043953">
    <property type="term" value="P:protein transport by the Tat complex"/>
    <property type="evidence" value="ECO:0007669"/>
    <property type="project" value="TreeGrafter"/>
</dbReference>
<dbReference type="AlphaFoldDB" id="A0A1C9CDN8"/>
<comment type="subcellular location">
    <subcellularLocation>
        <location evidence="1">Membrane</location>
        <topology evidence="1">Multi-pass membrane protein</topology>
    </subcellularLocation>
</comment>
<dbReference type="HAMAP" id="MF_00902">
    <property type="entry name" value="TatC"/>
    <property type="match status" value="1"/>
</dbReference>
<dbReference type="GO" id="GO:0065002">
    <property type="term" value="P:intracellular protein transmembrane transport"/>
    <property type="evidence" value="ECO:0007669"/>
    <property type="project" value="TreeGrafter"/>
</dbReference>
<geneLocation type="plastid" evidence="7"/>
<dbReference type="PRINTS" id="PR01840">
    <property type="entry name" value="TATCFAMILY"/>
</dbReference>
<dbReference type="GO" id="GO:0033281">
    <property type="term" value="C:TAT protein transport complex"/>
    <property type="evidence" value="ECO:0007669"/>
    <property type="project" value="TreeGrafter"/>
</dbReference>
<feature type="transmembrane region" description="Helical" evidence="6">
    <location>
        <begin position="196"/>
        <end position="215"/>
    </location>
</feature>
<evidence type="ECO:0000256" key="1">
    <source>
        <dbReference type="ARBA" id="ARBA00004141"/>
    </source>
</evidence>
<dbReference type="PANTHER" id="PTHR30371">
    <property type="entry name" value="SEC-INDEPENDENT PROTEIN TRANSLOCASE PROTEIN TATC"/>
    <property type="match status" value="1"/>
</dbReference>
<feature type="transmembrane region" description="Helical" evidence="6">
    <location>
        <begin position="112"/>
        <end position="138"/>
    </location>
</feature>
<accession>A0A1C9CDN8</accession>
<evidence type="ECO:0000256" key="3">
    <source>
        <dbReference type="ARBA" id="ARBA00022692"/>
    </source>
</evidence>
<keyword evidence="4 6" id="KW-1133">Transmembrane helix</keyword>
<dbReference type="NCBIfam" id="TIGR00945">
    <property type="entry name" value="tatC"/>
    <property type="match status" value="1"/>
</dbReference>
<dbReference type="Pfam" id="PF00902">
    <property type="entry name" value="TatC"/>
    <property type="match status" value="1"/>
</dbReference>
<keyword evidence="5 6" id="KW-0472">Membrane</keyword>
<comment type="similarity">
    <text evidence="2">Belongs to the TatC family.</text>
</comment>
<dbReference type="GO" id="GO:0009977">
    <property type="term" value="F:proton motive force dependent protein transmembrane transporter activity"/>
    <property type="evidence" value="ECO:0007669"/>
    <property type="project" value="TreeGrafter"/>
</dbReference>
<keyword evidence="3 6" id="KW-0812">Transmembrane</keyword>
<keyword evidence="7" id="KW-0934">Plastid</keyword>
<feature type="transmembrane region" description="Helical" evidence="6">
    <location>
        <begin position="158"/>
        <end position="184"/>
    </location>
</feature>
<gene>
    <name evidence="7" type="primary">tatC</name>
    <name evidence="7" type="ORF">Psor_025</name>
</gene>
<name>A0A1C9CDN8_PORSO</name>
<evidence type="ECO:0000256" key="4">
    <source>
        <dbReference type="ARBA" id="ARBA00022989"/>
    </source>
</evidence>
<dbReference type="RefSeq" id="YP_009297157.1">
    <property type="nucleotide sequence ID" value="NC_031175.1"/>
</dbReference>
<dbReference type="PANTHER" id="PTHR30371:SF0">
    <property type="entry name" value="SEC-INDEPENDENT PROTEIN TRANSLOCASE PROTEIN TATC, CHLOROPLASTIC-RELATED"/>
    <property type="match status" value="1"/>
</dbReference>
<dbReference type="EMBL" id="KX284720">
    <property type="protein sequence ID" value="AOM66500.1"/>
    <property type="molecule type" value="Genomic_DNA"/>
</dbReference>
<sequence length="246" mass="27777">MNSFDKLESDINKKKMPLVDHLSELRSRLLASGVILILNGIISSIYIKQIIRFFQNLVPQVRFLQLAPGEYFFSSLKIILYVSLVATIPFLVYQIILFILPGLTKKERNIIVPLAIMSILLFGAGILFSYYALIPAALNFFLNYGSDIVEPIWSLDQYLDFIVILLISTGLAFQVPTVQVLLGLLNIVNVNQMISYWRYILLFSTVIGAILTPSVDPITQILLSLAVFSLYFFGVLILHTINKITI</sequence>
<dbReference type="GeneID" id="29073807"/>
<organism evidence="7">
    <name type="scientific">Porphyridium sordidum</name>
    <name type="common">Red alga</name>
    <dbReference type="NCBI Taxonomy" id="28024"/>
    <lineage>
        <taxon>Eukaryota</taxon>
        <taxon>Rhodophyta</taxon>
        <taxon>Bangiophyceae</taxon>
        <taxon>Porphyridiales</taxon>
        <taxon>Porphyridiaceae</taxon>
        <taxon>Porphyridium</taxon>
    </lineage>
</organism>
<evidence type="ECO:0000256" key="2">
    <source>
        <dbReference type="ARBA" id="ARBA00008882"/>
    </source>
</evidence>
<dbReference type="InterPro" id="IPR002033">
    <property type="entry name" value="TatC"/>
</dbReference>
<feature type="transmembrane region" description="Helical" evidence="6">
    <location>
        <begin position="221"/>
        <end position="241"/>
    </location>
</feature>
<feature type="transmembrane region" description="Helical" evidence="6">
    <location>
        <begin position="29"/>
        <end position="47"/>
    </location>
</feature>